<dbReference type="STRING" id="266264.Rmet_1670"/>
<keyword evidence="2" id="KW-1185">Reference proteome</keyword>
<gene>
    <name evidence="1" type="ordered locus">Rmet_1670</name>
</gene>
<dbReference type="EMBL" id="CP000352">
    <property type="protein sequence ID" value="ABF08551.1"/>
    <property type="molecule type" value="Genomic_DNA"/>
</dbReference>
<evidence type="ECO:0000313" key="1">
    <source>
        <dbReference type="EMBL" id="ABF08551.1"/>
    </source>
</evidence>
<dbReference type="KEGG" id="rme:Rmet_1670"/>
<organism evidence="1 2">
    <name type="scientific">Cupriavidus metallidurans (strain ATCC 43123 / DSM 2839 / NBRC 102507 / CH34)</name>
    <name type="common">Ralstonia metallidurans</name>
    <dbReference type="NCBI Taxonomy" id="266264"/>
    <lineage>
        <taxon>Bacteria</taxon>
        <taxon>Pseudomonadati</taxon>
        <taxon>Pseudomonadota</taxon>
        <taxon>Betaproteobacteria</taxon>
        <taxon>Burkholderiales</taxon>
        <taxon>Burkholderiaceae</taxon>
        <taxon>Cupriavidus</taxon>
    </lineage>
</organism>
<dbReference type="AlphaFoldDB" id="Q1LMS5"/>
<sequence>MYLVIAVPKLRMRAKADAETRNMPVLMWLYPWLT</sequence>
<evidence type="ECO:0000313" key="2">
    <source>
        <dbReference type="Proteomes" id="UP000002429"/>
    </source>
</evidence>
<dbReference type="HOGENOM" id="CLU_3375537_0_0_4"/>
<accession>Q1LMS5</accession>
<name>Q1LMS5_CUPMC</name>
<dbReference type="Proteomes" id="UP000002429">
    <property type="component" value="Chromosome"/>
</dbReference>
<protein>
    <submittedName>
        <fullName evidence="1">Gamma-aminobutyrate transporter</fullName>
    </submittedName>
</protein>
<proteinExistence type="predicted"/>
<reference evidence="2" key="1">
    <citation type="journal article" date="2010" name="PLoS ONE">
        <title>The complete genome sequence of Cupriavidus metallidurans strain CH34, a master survivalist in harsh and anthropogenic environments.</title>
        <authorList>
            <person name="Janssen P.J."/>
            <person name="Van Houdt R."/>
            <person name="Moors H."/>
            <person name="Monsieurs P."/>
            <person name="Morin N."/>
            <person name="Michaux A."/>
            <person name="Benotmane M.A."/>
            <person name="Leys N."/>
            <person name="Vallaeys T."/>
            <person name="Lapidus A."/>
            <person name="Monchy S."/>
            <person name="Medigue C."/>
            <person name="Taghavi S."/>
            <person name="McCorkle S."/>
            <person name="Dunn J."/>
            <person name="van der Lelie D."/>
            <person name="Mergeay M."/>
        </authorList>
    </citation>
    <scope>NUCLEOTIDE SEQUENCE [LARGE SCALE GENOMIC DNA]</scope>
    <source>
        <strain evidence="2">ATCC 43123 / DSM 2839 / NBRC 102507 / CH34</strain>
    </source>
</reference>